<dbReference type="PANTHER" id="PTHR13043">
    <property type="entry name" value="EXOCYST COMPLEX COMPONENT SEC5"/>
    <property type="match status" value="1"/>
</dbReference>
<sequence>MGNLNLSPDEASLLKAYRISSLNPRSWEDVDHETSDSLAGALPDAPEFEGDPLGLGVTIDLHDMDMESKALILLSSKSFDPKAFLTAVHPNATYQDLASAVSHLRTSIDSRSEAIRVLVEDNFDRFVAVKSNADALYAEMKSGLLDEQNEFASKRLRETLKQASQKASQVFLPVLENDSKATKLRSTLNVFDRSKFFFNLPGSLAEQVNAGRYDAALRDYKKGQFLIEGRLSTLFGLSGPAGSSNGSSATDAQQRRIADRVWAAVERVMGDMRAALMARLQDGEASVEEHEKTLKMLLELHVADDPIWIHLDSQHSHILAKMKTTHDKRALFIEDSRDRLPLDIAEQSRITASLFECVCALETKSAEATLSKGPAHEVWQATLDYVKSVSEITLGALPNFWRIGKAFLEGKFKKASGASAINLSTGTRRSPTQCRTMALDIVRQYISLISEYFKLSDMAVSTLSPTGNGQVSSSFVPPGADSVSAAHWLQLILKEIVDCSREIGEMEIGGDATSMLKELIDGARWTFGDALCGLWLRDSKIFHTLETWVTDPSNRSTTFYLPRMHFFQKHNTTAAFKIAGGADLGPTSSDSKQRPVPTVFTSKISKTFLDSLYAFLDGLAHLASSEYSSAQSIRSEARSKSNSVALVDLANVDVRILLVISNMGYLSLSLIPSMINQLEAAFGISIANERRTLMEVLSEIDKRLFETFIKDKIAHLTKIMRYGVLESGLDWYETPRPTEVRAYIYEALTYLVQIHAQISEVARPVLDRTLNAIVDQIVQDALGFFRQVKRFGMGGMLRATLEIEFFHQTLMRFCTPAALKTLTEIYETISRAYHRKPGQMEDLQQELDGVKKTLNDTRRATQIEFLCFKVPKKDKGESRKEREGTGDRNEKDRERGGSSRPPDKLVLMTAIDERQGSHSTRGWRIK</sequence>
<evidence type="ECO:0000256" key="6">
    <source>
        <dbReference type="SAM" id="MobiDB-lite"/>
    </source>
</evidence>
<evidence type="ECO:0000256" key="4">
    <source>
        <dbReference type="RuleBase" id="RU365069"/>
    </source>
</evidence>
<dbReference type="Pfam" id="PF15469">
    <property type="entry name" value="Sec5"/>
    <property type="match status" value="1"/>
</dbReference>
<evidence type="ECO:0000256" key="1">
    <source>
        <dbReference type="ARBA" id="ARBA00010578"/>
    </source>
</evidence>
<dbReference type="Proteomes" id="UP000059188">
    <property type="component" value="Unassembled WGS sequence"/>
</dbReference>
<accession>A0A0B7G275</accession>
<comment type="subunit">
    <text evidence="4">Component of the exocyst complex.</text>
</comment>
<dbReference type="STRING" id="1108050.A0A0B7G275"/>
<dbReference type="GO" id="GO:0006893">
    <property type="term" value="P:Golgi to plasma membrane transport"/>
    <property type="evidence" value="ECO:0007669"/>
    <property type="project" value="UniProtKB-UniRule"/>
</dbReference>
<protein>
    <recommendedName>
        <fullName evidence="4">Exocyst complex component SEC5</fullName>
    </recommendedName>
</protein>
<dbReference type="AlphaFoldDB" id="A0A0B7G275"/>
<name>A0A0B7G275_THACB</name>
<evidence type="ECO:0000313" key="8">
    <source>
        <dbReference type="EMBL" id="CEL63209.1"/>
    </source>
</evidence>
<dbReference type="EMBL" id="LN679107">
    <property type="protein sequence ID" value="CEL63209.1"/>
    <property type="molecule type" value="Genomic_DNA"/>
</dbReference>
<dbReference type="GO" id="GO:0000145">
    <property type="term" value="C:exocyst"/>
    <property type="evidence" value="ECO:0007669"/>
    <property type="project" value="UniProtKB-UniRule"/>
</dbReference>
<organism evidence="8 9">
    <name type="scientific">Thanatephorus cucumeris (strain AG1-IB / isolate 7/3/14)</name>
    <name type="common">Lettuce bottom rot fungus</name>
    <name type="synonym">Rhizoctonia solani</name>
    <dbReference type="NCBI Taxonomy" id="1108050"/>
    <lineage>
        <taxon>Eukaryota</taxon>
        <taxon>Fungi</taxon>
        <taxon>Dikarya</taxon>
        <taxon>Basidiomycota</taxon>
        <taxon>Agaricomycotina</taxon>
        <taxon>Agaricomycetes</taxon>
        <taxon>Cantharellales</taxon>
        <taxon>Ceratobasidiaceae</taxon>
        <taxon>Rhizoctonia</taxon>
        <taxon>Rhizoctonia solani AG-1</taxon>
    </lineage>
</organism>
<dbReference type="PANTHER" id="PTHR13043:SF1">
    <property type="entry name" value="EXOCYST COMPLEX COMPONENT 2"/>
    <property type="match status" value="1"/>
</dbReference>
<feature type="domain" description="Exocyst complex component EXOC2/Sec5 N-terminal" evidence="7">
    <location>
        <begin position="51"/>
        <end position="868"/>
    </location>
</feature>
<feature type="coiled-coil region" evidence="5">
    <location>
        <begin position="273"/>
        <end position="300"/>
    </location>
</feature>
<reference evidence="8 9" key="1">
    <citation type="submission" date="2014-11" db="EMBL/GenBank/DDBJ databases">
        <authorList>
            <person name="Wibberg Daniel"/>
        </authorList>
    </citation>
    <scope>NUCLEOTIDE SEQUENCE [LARGE SCALE GENOMIC DNA]</scope>
    <source>
        <strain evidence="8">Rhizoctonia solani AG1-IB 7/3/14</strain>
    </source>
</reference>
<feature type="compositionally biased region" description="Basic and acidic residues" evidence="6">
    <location>
        <begin position="875"/>
        <end position="903"/>
    </location>
</feature>
<keyword evidence="3 4" id="KW-0268">Exocytosis</keyword>
<dbReference type="InterPro" id="IPR029175">
    <property type="entry name" value="EXOC2/Sec5"/>
</dbReference>
<proteinExistence type="inferred from homology"/>
<dbReference type="OrthoDB" id="26242at2759"/>
<dbReference type="GO" id="GO:0006887">
    <property type="term" value="P:exocytosis"/>
    <property type="evidence" value="ECO:0007669"/>
    <property type="project" value="UniProtKB-KW"/>
</dbReference>
<dbReference type="InterPro" id="IPR039481">
    <property type="entry name" value="EXOC2/Sec5_N_dom"/>
</dbReference>
<evidence type="ECO:0000256" key="5">
    <source>
        <dbReference type="SAM" id="Coils"/>
    </source>
</evidence>
<dbReference type="GO" id="GO:0015031">
    <property type="term" value="P:protein transport"/>
    <property type="evidence" value="ECO:0007669"/>
    <property type="project" value="UniProtKB-KW"/>
</dbReference>
<evidence type="ECO:0000313" key="9">
    <source>
        <dbReference type="Proteomes" id="UP000059188"/>
    </source>
</evidence>
<comment type="similarity">
    <text evidence="1 4">Belongs to the SEC5 family.</text>
</comment>
<keyword evidence="9" id="KW-1185">Reference proteome</keyword>
<gene>
    <name evidence="8" type="ORF">RSOLAG1IB_05251</name>
</gene>
<evidence type="ECO:0000256" key="3">
    <source>
        <dbReference type="ARBA" id="ARBA00022483"/>
    </source>
</evidence>
<feature type="region of interest" description="Disordered" evidence="6">
    <location>
        <begin position="875"/>
        <end position="926"/>
    </location>
</feature>
<evidence type="ECO:0000256" key="2">
    <source>
        <dbReference type="ARBA" id="ARBA00022448"/>
    </source>
</evidence>
<evidence type="ECO:0000259" key="7">
    <source>
        <dbReference type="Pfam" id="PF15469"/>
    </source>
</evidence>
<comment type="function">
    <text evidence="4">Component of the exocyst complex involved in the docking of exocytic vesicles with fusion sites on the plasma membrane.</text>
</comment>
<keyword evidence="4" id="KW-0653">Protein transport</keyword>
<keyword evidence="5" id="KW-0175">Coiled coil</keyword>
<keyword evidence="2 4" id="KW-0813">Transport</keyword>